<feature type="transmembrane region" description="Helical" evidence="6">
    <location>
        <begin position="108"/>
        <end position="127"/>
    </location>
</feature>
<evidence type="ECO:0000256" key="2">
    <source>
        <dbReference type="ARBA" id="ARBA00010350"/>
    </source>
</evidence>
<feature type="transmembrane region" description="Helical" evidence="6">
    <location>
        <begin position="162"/>
        <end position="180"/>
    </location>
</feature>
<evidence type="ECO:0000256" key="6">
    <source>
        <dbReference type="RuleBase" id="RU004379"/>
    </source>
</evidence>
<feature type="transmembrane region" description="Helical" evidence="6">
    <location>
        <begin position="200"/>
        <end position="223"/>
    </location>
</feature>
<evidence type="ECO:0000313" key="8">
    <source>
        <dbReference type="Proteomes" id="UP000067523"/>
    </source>
</evidence>
<dbReference type="GO" id="GO:0005886">
    <property type="term" value="C:plasma membrane"/>
    <property type="evidence" value="ECO:0007669"/>
    <property type="project" value="TreeGrafter"/>
</dbReference>
<evidence type="ECO:0000256" key="5">
    <source>
        <dbReference type="ARBA" id="ARBA00023136"/>
    </source>
</evidence>
<dbReference type="PANTHER" id="PTHR23291:SF50">
    <property type="entry name" value="PROTEIN LIFEGUARD 4"/>
    <property type="match status" value="1"/>
</dbReference>
<sequence length="227" mass="24740">MNNGVIENVGLNKFYSKIYAFLAMGIGISAIVSYLVLNVFFFEIVMFLYQYPFAFYGIWIAELVLVVVLGVKAMKNPTLAISGFILYSVLNGITLAVTLAMYTEGTVVTAFVSAAATFGGMSLIGIFTKRDLSAMGHAAYSALIGLIIAIFLNAFILKSGPVDYLISILMVIIFAGITAYDNQKIRTLYTQTGGQPGTGIAVFMALQLYLDFINLFLAFLRIFGKNN</sequence>
<comment type="similarity">
    <text evidence="2 6">Belongs to the BI1 family.</text>
</comment>
<dbReference type="STRING" id="118060.ATZ35_11615"/>
<keyword evidence="8" id="KW-1185">Reference proteome</keyword>
<dbReference type="EMBL" id="CP013655">
    <property type="protein sequence ID" value="ALS37772.1"/>
    <property type="molecule type" value="Genomic_DNA"/>
</dbReference>
<organism evidence="7 8">
    <name type="scientific">Enterococcus rotai</name>
    <dbReference type="NCBI Taxonomy" id="118060"/>
    <lineage>
        <taxon>Bacteria</taxon>
        <taxon>Bacillati</taxon>
        <taxon>Bacillota</taxon>
        <taxon>Bacilli</taxon>
        <taxon>Lactobacillales</taxon>
        <taxon>Enterococcaceae</taxon>
        <taxon>Enterococcus</taxon>
    </lineage>
</organism>
<proteinExistence type="inferred from homology"/>
<feature type="transmembrane region" description="Helical" evidence="6">
    <location>
        <begin position="18"/>
        <end position="41"/>
    </location>
</feature>
<evidence type="ECO:0000256" key="3">
    <source>
        <dbReference type="ARBA" id="ARBA00022692"/>
    </source>
</evidence>
<keyword evidence="5 6" id="KW-0472">Membrane</keyword>
<keyword evidence="3 6" id="KW-0812">Transmembrane</keyword>
<evidence type="ECO:0008006" key="9">
    <source>
        <dbReference type="Google" id="ProtNLM"/>
    </source>
</evidence>
<feature type="transmembrane region" description="Helical" evidence="6">
    <location>
        <begin position="53"/>
        <end position="71"/>
    </location>
</feature>
<dbReference type="PANTHER" id="PTHR23291">
    <property type="entry name" value="BAX INHIBITOR-RELATED"/>
    <property type="match status" value="1"/>
</dbReference>
<dbReference type="AlphaFoldDB" id="A0A0U2VJQ1"/>
<evidence type="ECO:0000256" key="4">
    <source>
        <dbReference type="ARBA" id="ARBA00022989"/>
    </source>
</evidence>
<name>A0A0U2VJQ1_9ENTE</name>
<keyword evidence="4 6" id="KW-1133">Transmembrane helix</keyword>
<dbReference type="Proteomes" id="UP000067523">
    <property type="component" value="Chromosome"/>
</dbReference>
<dbReference type="RefSeq" id="WP_208927398.1">
    <property type="nucleotide sequence ID" value="NZ_CP013655.1"/>
</dbReference>
<comment type="subcellular location">
    <subcellularLocation>
        <location evidence="1">Membrane</location>
        <topology evidence="1">Multi-pass membrane protein</topology>
    </subcellularLocation>
</comment>
<feature type="transmembrane region" description="Helical" evidence="6">
    <location>
        <begin position="139"/>
        <end position="156"/>
    </location>
</feature>
<feature type="transmembrane region" description="Helical" evidence="6">
    <location>
        <begin position="78"/>
        <end position="102"/>
    </location>
</feature>
<dbReference type="KEGG" id="erx:ATZ35_11615"/>
<evidence type="ECO:0000256" key="1">
    <source>
        <dbReference type="ARBA" id="ARBA00004141"/>
    </source>
</evidence>
<evidence type="ECO:0000313" key="7">
    <source>
        <dbReference type="EMBL" id="ALS37772.1"/>
    </source>
</evidence>
<reference evidence="8" key="1">
    <citation type="submission" date="2015-12" db="EMBL/GenBank/DDBJ databases">
        <authorList>
            <person name="Lauer A."/>
            <person name="Humrighouse B."/>
            <person name="Loparev V."/>
            <person name="Shewmaker P.L."/>
            <person name="Whitney A.M."/>
            <person name="McLaughlin R.W."/>
        </authorList>
    </citation>
    <scope>NUCLEOTIDE SEQUENCE [LARGE SCALE GENOMIC DNA]</scope>
    <source>
        <strain evidence="8">LMG 26678</strain>
    </source>
</reference>
<gene>
    <name evidence="7" type="ORF">ATZ35_11615</name>
</gene>
<dbReference type="Pfam" id="PF01027">
    <property type="entry name" value="Bax1-I"/>
    <property type="match status" value="1"/>
</dbReference>
<dbReference type="InterPro" id="IPR006214">
    <property type="entry name" value="Bax_inhibitor_1-related"/>
</dbReference>
<protein>
    <recommendedName>
        <fullName evidence="9">BAX inhibitor (BI)-1/YccA family protein</fullName>
    </recommendedName>
</protein>
<accession>A0A0U2VJQ1</accession>
<dbReference type="CDD" id="cd10432">
    <property type="entry name" value="BI-1-like_bacterial"/>
    <property type="match status" value="1"/>
</dbReference>